<evidence type="ECO:0000256" key="10">
    <source>
        <dbReference type="ARBA" id="ARBA00023242"/>
    </source>
</evidence>
<feature type="region of interest" description="Disordered" evidence="11">
    <location>
        <begin position="803"/>
        <end position="847"/>
    </location>
</feature>
<feature type="compositionally biased region" description="Basic and acidic residues" evidence="11">
    <location>
        <begin position="38"/>
        <end position="49"/>
    </location>
</feature>
<evidence type="ECO:0000256" key="2">
    <source>
        <dbReference type="ARBA" id="ARBA00008926"/>
    </source>
</evidence>
<keyword evidence="8" id="KW-0811">Translocation</keyword>
<dbReference type="GO" id="GO:0008139">
    <property type="term" value="F:nuclear localization sequence binding"/>
    <property type="evidence" value="ECO:0007669"/>
    <property type="project" value="TreeGrafter"/>
</dbReference>
<dbReference type="InterPro" id="IPR037665">
    <property type="entry name" value="Nucleoporin_S59-like"/>
</dbReference>
<evidence type="ECO:0000313" key="14">
    <source>
        <dbReference type="Proteomes" id="UP000566819"/>
    </source>
</evidence>
<dbReference type="InterPro" id="IPR021967">
    <property type="entry name" value="Nup98_C"/>
</dbReference>
<dbReference type="Gene3D" id="1.10.10.2360">
    <property type="match status" value="1"/>
</dbReference>
<dbReference type="Gene3D" id="3.30.1610.10">
    <property type="entry name" value="Peptidase S59, nucleoporin"/>
    <property type="match status" value="1"/>
</dbReference>
<feature type="compositionally biased region" description="Acidic residues" evidence="11">
    <location>
        <begin position="1031"/>
        <end position="1040"/>
    </location>
</feature>
<feature type="compositionally biased region" description="Polar residues" evidence="11">
    <location>
        <begin position="866"/>
        <end position="880"/>
    </location>
</feature>
<keyword evidence="4" id="KW-0677">Repeat</keyword>
<protein>
    <recommendedName>
        <fullName evidence="12">Peptidase S59 domain-containing protein</fullName>
    </recommendedName>
</protein>
<dbReference type="PROSITE" id="PS51434">
    <property type="entry name" value="NUP_C"/>
    <property type="match status" value="1"/>
</dbReference>
<dbReference type="OrthoDB" id="3797628at2759"/>
<proteinExistence type="inferred from homology"/>
<keyword evidence="7" id="KW-0653">Protein transport</keyword>
<dbReference type="FunFam" id="1.10.10.2360:FF:000001">
    <property type="entry name" value="Nuclear pore complex protein Nup98-Nup96"/>
    <property type="match status" value="1"/>
</dbReference>
<dbReference type="Proteomes" id="UP000566819">
    <property type="component" value="Unassembled WGS sequence"/>
</dbReference>
<dbReference type="GO" id="GO:0006606">
    <property type="term" value="P:protein import into nucleus"/>
    <property type="evidence" value="ECO:0007669"/>
    <property type="project" value="TreeGrafter"/>
</dbReference>
<evidence type="ECO:0000256" key="1">
    <source>
        <dbReference type="ARBA" id="ARBA00004567"/>
    </source>
</evidence>
<dbReference type="GO" id="GO:0034398">
    <property type="term" value="P:telomere tethering at nuclear periphery"/>
    <property type="evidence" value="ECO:0007669"/>
    <property type="project" value="TreeGrafter"/>
</dbReference>
<dbReference type="InterPro" id="IPR036903">
    <property type="entry name" value="Nup98_auto-Pept-S59_dom_sf"/>
</dbReference>
<dbReference type="SUPFAM" id="SSF82215">
    <property type="entry name" value="C-terminal autoproteolytic domain of nucleoporin nup98"/>
    <property type="match status" value="1"/>
</dbReference>
<feature type="compositionally biased region" description="Polar residues" evidence="11">
    <location>
        <begin position="548"/>
        <end position="577"/>
    </location>
</feature>
<dbReference type="FunFam" id="1.25.40.690:FF:000003">
    <property type="entry name" value="Nucleoporin SONB, putative"/>
    <property type="match status" value="1"/>
</dbReference>
<dbReference type="Gene3D" id="1.25.40.690">
    <property type="match status" value="1"/>
</dbReference>
<feature type="compositionally biased region" description="Low complexity" evidence="11">
    <location>
        <begin position="407"/>
        <end position="424"/>
    </location>
</feature>
<feature type="compositionally biased region" description="Acidic residues" evidence="11">
    <location>
        <begin position="1131"/>
        <end position="1142"/>
    </location>
</feature>
<gene>
    <name evidence="13" type="ORF">G7Y89_g131</name>
</gene>
<dbReference type="GO" id="GO:0044614">
    <property type="term" value="C:nuclear pore cytoplasmic filaments"/>
    <property type="evidence" value="ECO:0007669"/>
    <property type="project" value="TreeGrafter"/>
</dbReference>
<keyword evidence="10" id="KW-0539">Nucleus</keyword>
<keyword evidence="14" id="KW-1185">Reference proteome</keyword>
<sequence length="1951" mass="206750">MLYTPGRSYACGFRCWLHVYIQPSPLSQCFRYPTLHSPSEEPRKSRHGELSSASGRAAISDQSNHEVEKHLLTSRKITGAFGSSGSNAFGAKPSGFGATTTAGSIFGGGTSTAGASGGFGGFGGTAAGTTSSPFGGSGTTGSGLFGANKPAFGASTTTINPFGGGSTTSPFGGTSTGAFGAPAATALGGTPGECQGTGSVPFAAFVEKEPNSSNNQQNSFQSISFQQPYQKFSPEELRLADYAAGRKFGNASNQPGAFGTSTGFGGSFGTTSTTGFGATNSGTGGSLFGGGAATSSPFGAAQPTTTGFGTNTTSGGGLFGAKPATGGLFGASSSAATPSLFGTSGTAGFGASNTGTGFGATNTGGGLFTNNTPAAKTPFSFGNSGASTGTPGFGTGTGTGFGGGLFGNQPAQTNTTTTPFGGQQQNTNTTTFGGFGSSNTASGTTNLFGAPKPATGGLFGTPASTATPGNLFGGGQTTANPSPFGTSTNNPNTSNLFGGAKPTTGTGLFGNTTNTNTSGGGLFGNAFGGNTGGQSTTGTSTLFGGANSGNQPKPSLFTGTGTQPGNSLFGTSTQPTGGNLFGGSIGSNNQQQPGQNTSVFGTGSIFGTPQAGQNAQALTASISDSAAYGGASLFSSLANTQVSNPGPIATPLSSSVKQKKSTALPMYKLNSASASRFSTPQKRGFGFSYSNYGTPGSASSTSSTPGTFGGSTLGSSFNRTLKTSVSTSSLRRSFGPEDSILAPGAFSASPSTRHFGSTGSVKKLNINRSLRNDLFAPPISQTPSTPNQGGILKKRVSFDANTTAANGASSPLKTITNGSSPSSEDLGYMRPTANGSKSTSLAPAPEMQQVQNKELAVVHEEEAAGASQQKPLSTPVSQADQEPGQYWMTPTKDEIENMNRNQRSKVTGLTIGREGIGQVRFDVPVDLTNINLDEILDNIVQLKIRSCTVYSNPAQKPPMGKGLNVPATIQLYNSWPRRNDGKTPSGEKSGPKFKKHIDRLKRVPDTVFQNYDKDRGIWCFTVQHFTTYGFPEDDDTDGDATSEFGQSTLSMPPDTPEPSSNHLDQSFASTSQLTFTESDPEDTFEFRKKKVLPGAFDDQEAYVNDDNDMEGENQIEESFLDNGSVGSQSEDGVEEPMDEDDAFEDGESVSIADQEMAGSYPQVGNTAELEEDSQSGGMDMDTETPGALVRARLRAVQKAETPVKRKFAAGNDWTSTLKTTISPQKQDRALLKSLIDIHGNDLRPEAEPTPTARRIVSDGRGFATSIDLMNSLFGQIKSPVKVAKVPAKMKGFEWPYAKKSKTGDSEMTDMTEADRAFHDSMKPNWGPDGTLVYAAPANAKPLGRSSRRNREKNGLLAVQKGCIVSEGRDICFAKFSNEASADLLTKQKAMTVIDELDVPFARLVEGFSFSEFFDHHNTRDPAVTHEKLVWKLASVLWDDLPVPEGLEMVPLVEEHLRKDKLSEFWEKLVEAASAQRVGLAKSNEEKAIASLSGHRIPDACGHLVNGKNFHLATLIALIGHKDSMRKDIREQLSEWQKSRVLSEFSQPIRTLYELLAGNVCVCDGSKGAPIEDRIESFIISKRFGLDWRQAFGLRLWYGTLAHEPIENAVEDFAEDLVQDKEATKPQAWYVEQKIPTLWEDAELEQREDLLWGLLKLYTFHDAPLEGALCPENSQLSPLDFRLTWQLSQALTSADVVKYADEFKADETTLSFASQLTNEGSWLDTVFVLLHLSSPKARAKSIQNHLARFAGHIGSEESQGFITLTQTYKIPTSWIWEAKALYMRSVEKNSGGEVECLIKAQSFNEAHRTFAREVAPRNIVELDYDVLRALLHGFQGKENTISEWHLGGQIYFDFLELLDCQKKGRVVDQLVLERLLAGLPAVVEDSRHPSFMERVAVETISGTVAKVVINMGKHGEKGDLPRILRLPLTEDNYLKHTVDLSLEYYKSAMAAK</sequence>
<feature type="region of interest" description="Disordered" evidence="11">
    <location>
        <begin position="527"/>
        <end position="605"/>
    </location>
</feature>
<organism evidence="13 14">
    <name type="scientific">Cudoniella acicularis</name>
    <dbReference type="NCBI Taxonomy" id="354080"/>
    <lineage>
        <taxon>Eukaryota</taxon>
        <taxon>Fungi</taxon>
        <taxon>Dikarya</taxon>
        <taxon>Ascomycota</taxon>
        <taxon>Pezizomycotina</taxon>
        <taxon>Leotiomycetes</taxon>
        <taxon>Helotiales</taxon>
        <taxon>Tricladiaceae</taxon>
        <taxon>Cudoniella</taxon>
    </lineage>
</organism>
<feature type="compositionally biased region" description="Polar residues" evidence="11">
    <location>
        <begin position="803"/>
        <end position="823"/>
    </location>
</feature>
<evidence type="ECO:0000256" key="6">
    <source>
        <dbReference type="ARBA" id="ARBA00022816"/>
    </source>
</evidence>
<dbReference type="PANTHER" id="PTHR23198:SF6">
    <property type="entry name" value="NUCLEAR PORE COMPLEX PROTEIN NUP98-NUP96"/>
    <property type="match status" value="1"/>
</dbReference>
<dbReference type="InterPro" id="IPR025574">
    <property type="entry name" value="Nucleoporin_FG_rpt"/>
</dbReference>
<keyword evidence="5" id="KW-0068">Autocatalytic cleavage</keyword>
<dbReference type="EMBL" id="JAAMPI010000004">
    <property type="protein sequence ID" value="KAF4637950.1"/>
    <property type="molecule type" value="Genomic_DNA"/>
</dbReference>
<feature type="domain" description="Peptidase S59" evidence="12">
    <location>
        <begin position="883"/>
        <end position="1025"/>
    </location>
</feature>
<evidence type="ECO:0000256" key="5">
    <source>
        <dbReference type="ARBA" id="ARBA00022813"/>
    </source>
</evidence>
<feature type="region of interest" description="Disordered" evidence="11">
    <location>
        <begin position="1118"/>
        <end position="1142"/>
    </location>
</feature>
<dbReference type="Pfam" id="PF04096">
    <property type="entry name" value="Nucleoporin2"/>
    <property type="match status" value="1"/>
</dbReference>
<dbReference type="GO" id="GO:0000973">
    <property type="term" value="P:post-transcriptional tethering of RNA polymerase II gene DNA at nuclear periphery"/>
    <property type="evidence" value="ECO:0007669"/>
    <property type="project" value="TreeGrafter"/>
</dbReference>
<keyword evidence="6" id="KW-0509">mRNA transport</keyword>
<evidence type="ECO:0000256" key="3">
    <source>
        <dbReference type="ARBA" id="ARBA00022448"/>
    </source>
</evidence>
<feature type="region of interest" description="Disordered" evidence="11">
    <location>
        <begin position="405"/>
        <end position="424"/>
    </location>
</feature>
<feature type="compositionally biased region" description="Polar residues" evidence="11">
    <location>
        <begin position="586"/>
        <end position="605"/>
    </location>
</feature>
<dbReference type="FunFam" id="3.30.1610.10:FF:000003">
    <property type="entry name" value="Nucleoporin SONB, putative"/>
    <property type="match status" value="1"/>
</dbReference>
<dbReference type="Pfam" id="PF12110">
    <property type="entry name" value="Nup96"/>
    <property type="match status" value="1"/>
</dbReference>
<evidence type="ECO:0000259" key="12">
    <source>
        <dbReference type="PROSITE" id="PS51434"/>
    </source>
</evidence>
<feature type="compositionally biased region" description="Low complexity" evidence="11">
    <location>
        <begin position="533"/>
        <end position="545"/>
    </location>
</feature>
<feature type="region of interest" description="Disordered" evidence="11">
    <location>
        <begin position="859"/>
        <end position="886"/>
    </location>
</feature>
<feature type="region of interest" description="Disordered" evidence="11">
    <location>
        <begin position="1030"/>
        <end position="1064"/>
    </location>
</feature>
<name>A0A8H4WAQ0_9HELO</name>
<accession>A0A8H4WAQ0</accession>
<feature type="region of interest" description="Disordered" evidence="11">
    <location>
        <begin position="36"/>
        <end position="66"/>
    </location>
</feature>
<feature type="region of interest" description="Disordered" evidence="11">
    <location>
        <begin position="1158"/>
        <end position="1183"/>
    </location>
</feature>
<evidence type="ECO:0000313" key="13">
    <source>
        <dbReference type="EMBL" id="KAF4637950.1"/>
    </source>
</evidence>
<dbReference type="GO" id="GO:0017056">
    <property type="term" value="F:structural constituent of nuclear pore"/>
    <property type="evidence" value="ECO:0007669"/>
    <property type="project" value="InterPro"/>
</dbReference>
<evidence type="ECO:0000256" key="9">
    <source>
        <dbReference type="ARBA" id="ARBA00023132"/>
    </source>
</evidence>
<dbReference type="GO" id="GO:0006405">
    <property type="term" value="P:RNA export from nucleus"/>
    <property type="evidence" value="ECO:0007669"/>
    <property type="project" value="TreeGrafter"/>
</dbReference>
<comment type="caution">
    <text evidence="13">The sequence shown here is derived from an EMBL/GenBank/DDBJ whole genome shotgun (WGS) entry which is preliminary data.</text>
</comment>
<evidence type="ECO:0000256" key="11">
    <source>
        <dbReference type="SAM" id="MobiDB-lite"/>
    </source>
</evidence>
<dbReference type="Pfam" id="PF13634">
    <property type="entry name" value="Nucleoporin_FG"/>
    <property type="match status" value="3"/>
</dbReference>
<dbReference type="GO" id="GO:0003723">
    <property type="term" value="F:RNA binding"/>
    <property type="evidence" value="ECO:0007669"/>
    <property type="project" value="TreeGrafter"/>
</dbReference>
<dbReference type="PANTHER" id="PTHR23198">
    <property type="entry name" value="NUCLEOPORIN"/>
    <property type="match status" value="1"/>
</dbReference>
<reference evidence="13 14" key="1">
    <citation type="submission" date="2020-03" db="EMBL/GenBank/DDBJ databases">
        <title>Draft Genome Sequence of Cudoniella acicularis.</title>
        <authorList>
            <person name="Buettner E."/>
            <person name="Kellner H."/>
        </authorList>
    </citation>
    <scope>NUCLEOTIDE SEQUENCE [LARGE SCALE GENOMIC DNA]</scope>
    <source>
        <strain evidence="13 14">DSM 108380</strain>
    </source>
</reference>
<evidence type="ECO:0000256" key="8">
    <source>
        <dbReference type="ARBA" id="ARBA00023010"/>
    </source>
</evidence>
<comment type="subcellular location">
    <subcellularLocation>
        <location evidence="1">Nucleus</location>
        <location evidence="1">Nuclear pore complex</location>
    </subcellularLocation>
</comment>
<keyword evidence="3" id="KW-0813">Transport</keyword>
<keyword evidence="9" id="KW-0906">Nuclear pore complex</keyword>
<dbReference type="GO" id="GO:0051028">
    <property type="term" value="P:mRNA transport"/>
    <property type="evidence" value="ECO:0007669"/>
    <property type="project" value="UniProtKB-KW"/>
</dbReference>
<evidence type="ECO:0000256" key="4">
    <source>
        <dbReference type="ARBA" id="ARBA00022737"/>
    </source>
</evidence>
<dbReference type="InterPro" id="IPR007230">
    <property type="entry name" value="Nup98_auto-Pept-S59_dom"/>
</dbReference>
<comment type="similarity">
    <text evidence="2">Belongs to the nucleoporin GLFG family.</text>
</comment>
<evidence type="ECO:0000256" key="7">
    <source>
        <dbReference type="ARBA" id="ARBA00022927"/>
    </source>
</evidence>